<reference evidence="5" key="1">
    <citation type="submission" date="2022-08" db="EMBL/GenBank/DDBJ databases">
        <authorList>
            <person name="Somphong A."/>
            <person name="Phongsopitanun W."/>
        </authorList>
    </citation>
    <scope>NUCLEOTIDE SEQUENCE</scope>
    <source>
        <strain evidence="5">LP05-1</strain>
    </source>
</reference>
<feature type="region of interest" description="Disordered" evidence="3">
    <location>
        <begin position="206"/>
        <end position="228"/>
    </location>
</feature>
<dbReference type="PANTHER" id="PTHR30055">
    <property type="entry name" value="HTH-TYPE TRANSCRIPTIONAL REGULATOR RUTR"/>
    <property type="match status" value="1"/>
</dbReference>
<dbReference type="InterPro" id="IPR009057">
    <property type="entry name" value="Homeodomain-like_sf"/>
</dbReference>
<dbReference type="InterPro" id="IPR050109">
    <property type="entry name" value="HTH-type_TetR-like_transc_reg"/>
</dbReference>
<evidence type="ECO:0000256" key="1">
    <source>
        <dbReference type="ARBA" id="ARBA00023125"/>
    </source>
</evidence>
<gene>
    <name evidence="5" type="ORF">NX801_00490</name>
</gene>
<dbReference type="SUPFAM" id="SSF46689">
    <property type="entry name" value="Homeodomain-like"/>
    <property type="match status" value="1"/>
</dbReference>
<dbReference type="Proteomes" id="UP001431313">
    <property type="component" value="Unassembled WGS sequence"/>
</dbReference>
<dbReference type="Gene3D" id="1.10.357.10">
    <property type="entry name" value="Tetracycline Repressor, domain 2"/>
    <property type="match status" value="1"/>
</dbReference>
<feature type="DNA-binding region" description="H-T-H motif" evidence="2">
    <location>
        <begin position="31"/>
        <end position="50"/>
    </location>
</feature>
<evidence type="ECO:0000259" key="4">
    <source>
        <dbReference type="PROSITE" id="PS50977"/>
    </source>
</evidence>
<sequence length="228" mass="22908">MGVTSSGRADANRRRIERVALTELLRDPDASMDQIARAAGVVRRTVYGHFPSRDALIAALVDSAVDSVARAQAAGVAGATGPAEAMARATLRVWEIADGYRLLVSLAQRSLTMEGILDRLAPVRAACTEVLQRGLDAGVFASPLPAGALAFVHEQLLFGLMEAVNQGALPAEGAGRAAATTALIAAGMPAGRATALVAALPAGDDEDTGAAEAGAVAAEAGGSRGGGG</sequence>
<dbReference type="PANTHER" id="PTHR30055:SF209">
    <property type="entry name" value="POSSIBLE TRANSCRIPTIONAL REGULATORY PROTEIN (PROBABLY TETR-FAMILY)"/>
    <property type="match status" value="1"/>
</dbReference>
<organism evidence="5 6">
    <name type="scientific">Streptomyces pyxinae</name>
    <dbReference type="NCBI Taxonomy" id="2970734"/>
    <lineage>
        <taxon>Bacteria</taxon>
        <taxon>Bacillati</taxon>
        <taxon>Actinomycetota</taxon>
        <taxon>Actinomycetes</taxon>
        <taxon>Kitasatosporales</taxon>
        <taxon>Streptomycetaceae</taxon>
        <taxon>Streptomyces</taxon>
    </lineage>
</organism>
<keyword evidence="6" id="KW-1185">Reference proteome</keyword>
<evidence type="ECO:0000256" key="3">
    <source>
        <dbReference type="SAM" id="MobiDB-lite"/>
    </source>
</evidence>
<name>A0ABT2C9T5_9ACTN</name>
<comment type="caution">
    <text evidence="5">The sequence shown here is derived from an EMBL/GenBank/DDBJ whole genome shotgun (WGS) entry which is preliminary data.</text>
</comment>
<evidence type="ECO:0000256" key="2">
    <source>
        <dbReference type="PROSITE-ProRule" id="PRU00335"/>
    </source>
</evidence>
<feature type="compositionally biased region" description="Low complexity" evidence="3">
    <location>
        <begin position="210"/>
        <end position="221"/>
    </location>
</feature>
<keyword evidence="1 2" id="KW-0238">DNA-binding</keyword>
<dbReference type="EMBL" id="JANUGQ010000001">
    <property type="protein sequence ID" value="MCS0634166.1"/>
    <property type="molecule type" value="Genomic_DNA"/>
</dbReference>
<dbReference type="PROSITE" id="PS50977">
    <property type="entry name" value="HTH_TETR_2"/>
    <property type="match status" value="1"/>
</dbReference>
<dbReference type="Pfam" id="PF00440">
    <property type="entry name" value="TetR_N"/>
    <property type="match status" value="1"/>
</dbReference>
<feature type="domain" description="HTH tetR-type" evidence="4">
    <location>
        <begin position="10"/>
        <end position="68"/>
    </location>
</feature>
<evidence type="ECO:0000313" key="5">
    <source>
        <dbReference type="EMBL" id="MCS0634166.1"/>
    </source>
</evidence>
<evidence type="ECO:0000313" key="6">
    <source>
        <dbReference type="Proteomes" id="UP001431313"/>
    </source>
</evidence>
<proteinExistence type="predicted"/>
<protein>
    <submittedName>
        <fullName evidence="5">TetR/AcrR family transcriptional regulator</fullName>
    </submittedName>
</protein>
<dbReference type="RefSeq" id="WP_258784699.1">
    <property type="nucleotide sequence ID" value="NZ_JANUGQ010000001.1"/>
</dbReference>
<accession>A0ABT2C9T5</accession>
<dbReference type="InterPro" id="IPR001647">
    <property type="entry name" value="HTH_TetR"/>
</dbReference>